<dbReference type="PANTHER" id="PTHR34677:SF3">
    <property type="entry name" value="BACTERIAL IG-LIKE DOMAIN-CONTAINING PROTEIN"/>
    <property type="match status" value="1"/>
</dbReference>
<protein>
    <recommendedName>
        <fullName evidence="3">Ig-like domain-containing protein</fullName>
    </recommendedName>
</protein>
<dbReference type="AlphaFoldDB" id="A0A919G4F7"/>
<reference evidence="4" key="2">
    <citation type="submission" date="2020-09" db="EMBL/GenBank/DDBJ databases">
        <authorList>
            <person name="Sun Q."/>
            <person name="Zhou Y."/>
        </authorList>
    </citation>
    <scope>NUCLEOTIDE SEQUENCE</scope>
    <source>
        <strain evidence="4">CGMCC 4.7398</strain>
    </source>
</reference>
<dbReference type="GO" id="GO:0005975">
    <property type="term" value="P:carbohydrate metabolic process"/>
    <property type="evidence" value="ECO:0007669"/>
    <property type="project" value="UniProtKB-ARBA"/>
</dbReference>
<evidence type="ECO:0000313" key="5">
    <source>
        <dbReference type="Proteomes" id="UP000627369"/>
    </source>
</evidence>
<organism evidence="4 5">
    <name type="scientific">Promicromonospora soli</name>
    <dbReference type="NCBI Taxonomy" id="2035533"/>
    <lineage>
        <taxon>Bacteria</taxon>
        <taxon>Bacillati</taxon>
        <taxon>Actinomycetota</taxon>
        <taxon>Actinomycetes</taxon>
        <taxon>Micrococcales</taxon>
        <taxon>Promicromonosporaceae</taxon>
        <taxon>Promicromonospora</taxon>
    </lineage>
</organism>
<accession>A0A919G4F7</accession>
<comment type="caution">
    <text evidence="4">The sequence shown here is derived from an EMBL/GenBank/DDBJ whole genome shotgun (WGS) entry which is preliminary data.</text>
</comment>
<evidence type="ECO:0000256" key="1">
    <source>
        <dbReference type="SAM" id="MobiDB-lite"/>
    </source>
</evidence>
<dbReference type="PANTHER" id="PTHR34677">
    <property type="match status" value="1"/>
</dbReference>
<dbReference type="Pfam" id="PF13750">
    <property type="entry name" value="Big_3_3"/>
    <property type="match status" value="1"/>
</dbReference>
<keyword evidence="2" id="KW-0812">Transmembrane</keyword>
<evidence type="ECO:0000256" key="2">
    <source>
        <dbReference type="SAM" id="Phobius"/>
    </source>
</evidence>
<reference evidence="4" key="1">
    <citation type="journal article" date="2014" name="Int. J. Syst. Evol. Microbiol.">
        <title>Complete genome sequence of Corynebacterium casei LMG S-19264T (=DSM 44701T), isolated from a smear-ripened cheese.</title>
        <authorList>
            <consortium name="US DOE Joint Genome Institute (JGI-PGF)"/>
            <person name="Walter F."/>
            <person name="Albersmeier A."/>
            <person name="Kalinowski J."/>
            <person name="Ruckert C."/>
        </authorList>
    </citation>
    <scope>NUCLEOTIDE SEQUENCE</scope>
    <source>
        <strain evidence="4">CGMCC 4.7398</strain>
    </source>
</reference>
<dbReference type="EMBL" id="BNAS01000006">
    <property type="protein sequence ID" value="GHH78052.1"/>
    <property type="molecule type" value="Genomic_DNA"/>
</dbReference>
<keyword evidence="2" id="KW-0472">Membrane</keyword>
<keyword evidence="2" id="KW-1133">Transmembrane helix</keyword>
<dbReference type="Proteomes" id="UP000627369">
    <property type="component" value="Unassembled WGS sequence"/>
</dbReference>
<dbReference type="RefSeq" id="WP_189671083.1">
    <property type="nucleotide sequence ID" value="NZ_BNAS01000006.1"/>
</dbReference>
<feature type="domain" description="Ig-like" evidence="3">
    <location>
        <begin position="1034"/>
        <end position="1059"/>
    </location>
</feature>
<name>A0A919G4F7_9MICO</name>
<keyword evidence="5" id="KW-1185">Reference proteome</keyword>
<evidence type="ECO:0000313" key="4">
    <source>
        <dbReference type="EMBL" id="GHH78052.1"/>
    </source>
</evidence>
<feature type="transmembrane region" description="Helical" evidence="2">
    <location>
        <begin position="7"/>
        <end position="30"/>
    </location>
</feature>
<dbReference type="InterPro" id="IPR022038">
    <property type="entry name" value="Ig-like_bact"/>
</dbReference>
<evidence type="ECO:0000259" key="3">
    <source>
        <dbReference type="Pfam" id="PF13750"/>
    </source>
</evidence>
<sequence>MIPARRTALEILIGTALVFSLLVGVAWAFWTTGSAPGGNGAAGAVTVSQGSTPSASATGRTITVDWAATTLSNGEPVNGYVLTRYDADTLTPQTIGSGCEGTVTTTTCVENGVPAGQWRYSVTPVIGTSWRGEESVRSSPVAVAAPALTLSSTTVRPGTSVTGTAAGFLTGETLGYRLDSPTGAELTGSLAGNPTPAQVPASGGGSVAVTVPADTGDGTHTIHAVASPSGDAAETQIVVDGTAPPAPVLTQAPPAVSGDAVSFAFTEAEAEATVECRLDAAAFEPCASFADYAGLSAGSHTFQARATDTVGNTSTTTSHTWTVNLNVPTVTTGFPTMSAYYNDAGFTAGCGTAASGDVCGTAEDDVAVTAVTVSLRQLGTGQYWTGLGFTTGTETWLSATGTESWTYAIAAASLPEGDYTLRARASDGTNLGYDARTFTIDRTEPEAPTLTGEPPNTSGPSATIEFTDAAAFTATAASTAAAVPTARFECRLDAGAWTTCSSPLTYDNLSHGAHTVDVRAVDRAGNTSDVASTTWTVDATAPTAAMTFPTATRLNHAGWAAGCGTPDGDICGTASDVGSGLAGVAVSIRRASTNSYWDGTAFAAPTETWQTTTGTGSWTYPFAGTDFPADGTYTVRWRATDAVGNVTTGGVDVTLDAVAPPAPEIVQAPPDPAGSSARFDFTVAEAGTLDECRLDAGPWAACTGPVDYSGLAGGLHTFAVRATDIAGNVSTAASYTWTVEAGRPSINFGFPSGGRAYNDTTYDAGCDTPAGDVCGTASDDEGAVVGVDVSIRRVGTSTYWNGTDFASGTEVFLPATGTSSWSYAMSGESFPDDGTYRLRARVTDDVGLTAFDTVTITIDRKPPAAPAITSGPTGTSGTNAEFSFTGEDDVDFECRLDAGSWASCNSPTSHASLADGSHTFEVRAVDDAGNAGPPATRTWTVDATAPAIDTTFPTAGGTYNNATYAAGCAVGAGDLCGTASDLAGDVASVEVSLQRDSTGLYLSGGDFGSTSQEWITATGTTSWDHALTATTFPADDTYTLTVRATDTFGNNTTTTTTFTIDRTKPTATGVTTTNAGTAGRLDQGDTFTLTYSESVDSGSIIPGWNGTTTQNVVVRATGTGGAKDKLAIYNATNTTALPLGNLNLKRSDYVSAATTFGLTGTPTTLTVSGTSLTITLGTPSRTTTIAAAPADITWTPGTGATDLAGNSAATTSYTETDGDSDF</sequence>
<dbReference type="Gene3D" id="2.60.40.10">
    <property type="entry name" value="Immunoglobulins"/>
    <property type="match status" value="7"/>
</dbReference>
<gene>
    <name evidence="4" type="ORF">GCM10017772_40670</name>
</gene>
<dbReference type="InterPro" id="IPR013783">
    <property type="entry name" value="Ig-like_fold"/>
</dbReference>
<feature type="region of interest" description="Disordered" evidence="1">
    <location>
        <begin position="1197"/>
        <end position="1222"/>
    </location>
</feature>
<proteinExistence type="predicted"/>